<accession>A0A0V1I910</accession>
<dbReference type="Proteomes" id="UP000055024">
    <property type="component" value="Unassembled WGS sequence"/>
</dbReference>
<dbReference type="SUPFAM" id="SSF53474">
    <property type="entry name" value="alpha/beta-Hydrolases"/>
    <property type="match status" value="1"/>
</dbReference>
<evidence type="ECO:0000256" key="3">
    <source>
        <dbReference type="ARBA" id="ARBA00005863"/>
    </source>
</evidence>
<feature type="non-terminal residue" evidence="12">
    <location>
        <position position="1"/>
    </location>
</feature>
<comment type="similarity">
    <text evidence="3">Belongs to the LovG family.</text>
</comment>
<dbReference type="Pfam" id="PF04880">
    <property type="entry name" value="NUDE_C"/>
    <property type="match status" value="1"/>
</dbReference>
<dbReference type="InterPro" id="IPR029058">
    <property type="entry name" value="AB_hydrolase_fold"/>
</dbReference>
<dbReference type="GO" id="GO:0016477">
    <property type="term" value="P:cell migration"/>
    <property type="evidence" value="ECO:0007669"/>
    <property type="project" value="TreeGrafter"/>
</dbReference>
<keyword evidence="7 9" id="KW-0175">Coiled coil</keyword>
<dbReference type="GO" id="GO:0005813">
    <property type="term" value="C:centrosome"/>
    <property type="evidence" value="ECO:0007669"/>
    <property type="project" value="UniProtKB-SubCell"/>
</dbReference>
<sequence length="501" mass="57832">LMESSKLKILCLHGYRQNANAFRAKTGSMHYVDAPHFSNHSDNDAETEARSWWFSQENNRFSSKDITDLCTGFQESVDAIDNAFQQHKFDGILGFSQGACMASLICSLSLQGKFQHRIRFAILISGFVSKSSGHITLQQQELNIPSLHIVGQADEIVPKEMSLALANRFVSPHVVEHDGGHYVPSKGPTREALKSFIQHKKIPLLLFFLFEELLNCSCHVRKFHQNMSDIITLKNEVNHWKSVAESFKNNFATLKEEYNDFQAESRELEAELEAQLDQTEKKNSDLMRHNQQLKMECNGLRTKLECLQNENRKQVTMLEEELNRLRVERDELHRYVRELEQVNDHLERAHREAEVSLEDYDRRLNEAIERNALLESELDEKDALRAHIQRLKEETRDLKQELDVKGRIEQTAYVKNSRMSESHIPNGDVKRVSLRKPLERSTSTGEVNRCSATTSRLTAFTILTDLWRRAGFHYISLNKVSFNGGVLVRVVVVVRRTKSKK</sequence>
<keyword evidence="8" id="KW-0206">Cytoskeleton</keyword>
<evidence type="ECO:0000256" key="8">
    <source>
        <dbReference type="ARBA" id="ARBA00023212"/>
    </source>
</evidence>
<dbReference type="Gene3D" id="6.10.250.1080">
    <property type="match status" value="1"/>
</dbReference>
<evidence type="ECO:0000256" key="9">
    <source>
        <dbReference type="SAM" id="Coils"/>
    </source>
</evidence>
<organism evidence="12 13">
    <name type="scientific">Trichinella zimbabwensis</name>
    <dbReference type="NCBI Taxonomy" id="268475"/>
    <lineage>
        <taxon>Eukaryota</taxon>
        <taxon>Metazoa</taxon>
        <taxon>Ecdysozoa</taxon>
        <taxon>Nematoda</taxon>
        <taxon>Enoplea</taxon>
        <taxon>Dorylaimia</taxon>
        <taxon>Trichinellida</taxon>
        <taxon>Trichinellidae</taxon>
        <taxon>Trichinella</taxon>
    </lineage>
</organism>
<evidence type="ECO:0000256" key="6">
    <source>
        <dbReference type="ARBA" id="ARBA00022701"/>
    </source>
</evidence>
<protein>
    <submittedName>
        <fullName evidence="12">Nuclear distribution protein nudE-like 1-B</fullName>
    </submittedName>
</protein>
<gene>
    <name evidence="12" type="primary">ndel1-b</name>
    <name evidence="12" type="ORF">T11_14148</name>
</gene>
<dbReference type="GO" id="GO:0007020">
    <property type="term" value="P:microtubule nucleation"/>
    <property type="evidence" value="ECO:0007669"/>
    <property type="project" value="TreeGrafter"/>
</dbReference>
<evidence type="ECO:0000313" key="13">
    <source>
        <dbReference type="Proteomes" id="UP000055024"/>
    </source>
</evidence>
<dbReference type="AlphaFoldDB" id="A0A0V1I910"/>
<evidence type="ECO:0000259" key="10">
    <source>
        <dbReference type="Pfam" id="PF03959"/>
    </source>
</evidence>
<dbReference type="InterPro" id="IPR006964">
    <property type="entry name" value="NUDE_dom"/>
</dbReference>
<evidence type="ECO:0000256" key="5">
    <source>
        <dbReference type="ARBA" id="ARBA00022490"/>
    </source>
</evidence>
<evidence type="ECO:0000313" key="12">
    <source>
        <dbReference type="EMBL" id="KRZ19307.1"/>
    </source>
</evidence>
<evidence type="ECO:0000256" key="1">
    <source>
        <dbReference type="ARBA" id="ARBA00004186"/>
    </source>
</evidence>
<keyword evidence="6" id="KW-0493">Microtubule</keyword>
<proteinExistence type="inferred from homology"/>
<reference evidence="12 13" key="1">
    <citation type="submission" date="2015-01" db="EMBL/GenBank/DDBJ databases">
        <title>Evolution of Trichinella species and genotypes.</title>
        <authorList>
            <person name="Korhonen P.K."/>
            <person name="Edoardo P."/>
            <person name="Giuseppe L.R."/>
            <person name="Gasser R.B."/>
        </authorList>
    </citation>
    <scope>NUCLEOTIDE SEQUENCE [LARGE SCALE GENOMIC DNA]</scope>
    <source>
        <strain evidence="12">ISS1029</strain>
    </source>
</reference>
<evidence type="ECO:0000259" key="11">
    <source>
        <dbReference type="Pfam" id="PF04880"/>
    </source>
</evidence>
<keyword evidence="13" id="KW-1185">Reference proteome</keyword>
<dbReference type="GO" id="GO:0000776">
    <property type="term" value="C:kinetochore"/>
    <property type="evidence" value="ECO:0007669"/>
    <property type="project" value="TreeGrafter"/>
</dbReference>
<dbReference type="GO" id="GO:0007059">
    <property type="term" value="P:chromosome segregation"/>
    <property type="evidence" value="ECO:0007669"/>
    <property type="project" value="TreeGrafter"/>
</dbReference>
<evidence type="ECO:0000256" key="4">
    <source>
        <dbReference type="ARBA" id="ARBA00007429"/>
    </source>
</evidence>
<dbReference type="EMBL" id="JYDP01000001">
    <property type="protein sequence ID" value="KRZ19307.1"/>
    <property type="molecule type" value="Genomic_DNA"/>
</dbReference>
<dbReference type="PANTHER" id="PTHR10921">
    <property type="entry name" value="NUCLEAR DISTRIBUTION PROTEIN NUDE HOMOLOG 1"/>
    <property type="match status" value="1"/>
</dbReference>
<dbReference type="InterPro" id="IPR033494">
    <property type="entry name" value="NUDE"/>
</dbReference>
<comment type="caution">
    <text evidence="12">The sequence shown here is derived from an EMBL/GenBank/DDBJ whole genome shotgun (WGS) entry which is preliminary data.</text>
</comment>
<dbReference type="FunFam" id="3.40.50.1820:FF:000073">
    <property type="entry name" value="esterase OVCA2 isoform X6"/>
    <property type="match status" value="1"/>
</dbReference>
<dbReference type="GO" id="GO:0007100">
    <property type="term" value="P:mitotic centrosome separation"/>
    <property type="evidence" value="ECO:0007669"/>
    <property type="project" value="TreeGrafter"/>
</dbReference>
<dbReference type="Pfam" id="PF03959">
    <property type="entry name" value="FSH1"/>
    <property type="match status" value="1"/>
</dbReference>
<feature type="coiled-coil region" evidence="9">
    <location>
        <begin position="244"/>
        <end position="408"/>
    </location>
</feature>
<dbReference type="GO" id="GO:0005874">
    <property type="term" value="C:microtubule"/>
    <property type="evidence" value="ECO:0007669"/>
    <property type="project" value="UniProtKB-KW"/>
</dbReference>
<dbReference type="GO" id="GO:0051642">
    <property type="term" value="P:centrosome localization"/>
    <property type="evidence" value="ECO:0007669"/>
    <property type="project" value="TreeGrafter"/>
</dbReference>
<dbReference type="PANTHER" id="PTHR10921:SF1">
    <property type="entry name" value="NUCLEAR DISTRIBUTION PROTEIN NUDE HOMOLOG"/>
    <property type="match status" value="1"/>
</dbReference>
<dbReference type="GO" id="GO:0008017">
    <property type="term" value="F:microtubule binding"/>
    <property type="evidence" value="ECO:0007669"/>
    <property type="project" value="InterPro"/>
</dbReference>
<comment type="similarity">
    <text evidence="4">Belongs to the nudE family.</text>
</comment>
<dbReference type="GO" id="GO:0000132">
    <property type="term" value="P:establishment of mitotic spindle orientation"/>
    <property type="evidence" value="ECO:0007669"/>
    <property type="project" value="TreeGrafter"/>
</dbReference>
<dbReference type="GO" id="GO:0005819">
    <property type="term" value="C:spindle"/>
    <property type="evidence" value="ECO:0007669"/>
    <property type="project" value="UniProtKB-SubCell"/>
</dbReference>
<dbReference type="InterPro" id="IPR005645">
    <property type="entry name" value="FSH-like_dom"/>
</dbReference>
<feature type="domain" description="NUDE" evidence="11">
    <location>
        <begin position="356"/>
        <end position="443"/>
    </location>
</feature>
<keyword evidence="5" id="KW-0963">Cytoplasm</keyword>
<dbReference type="GO" id="GO:0047496">
    <property type="term" value="P:vesicle transport along microtubule"/>
    <property type="evidence" value="ECO:0007669"/>
    <property type="project" value="TreeGrafter"/>
</dbReference>
<feature type="domain" description="Serine hydrolase" evidence="10">
    <location>
        <begin position="5"/>
        <end position="191"/>
    </location>
</feature>
<name>A0A0V1I910_9BILA</name>
<evidence type="ECO:0000256" key="7">
    <source>
        <dbReference type="ARBA" id="ARBA00023054"/>
    </source>
</evidence>
<dbReference type="Gene3D" id="3.40.50.1820">
    <property type="entry name" value="alpha/beta hydrolase"/>
    <property type="match status" value="1"/>
</dbReference>
<dbReference type="OrthoDB" id="5877028at2759"/>
<comment type="subcellular location">
    <subcellularLocation>
        <location evidence="2">Cytoplasm</location>
        <location evidence="2">Cytoskeleton</location>
        <location evidence="2">Microtubule organizing center</location>
        <location evidence="2">Centrosome</location>
    </subcellularLocation>
    <subcellularLocation>
        <location evidence="1">Cytoplasm</location>
        <location evidence="1">Cytoskeleton</location>
        <location evidence="1">Spindle</location>
    </subcellularLocation>
</comment>
<dbReference type="STRING" id="268475.A0A0V1I910"/>
<dbReference type="GO" id="GO:0005871">
    <property type="term" value="C:kinesin complex"/>
    <property type="evidence" value="ECO:0007669"/>
    <property type="project" value="TreeGrafter"/>
</dbReference>
<evidence type="ECO:0000256" key="2">
    <source>
        <dbReference type="ARBA" id="ARBA00004300"/>
    </source>
</evidence>